<dbReference type="AlphaFoldDB" id="A0A2G4YLS5"/>
<dbReference type="InterPro" id="IPR006260">
    <property type="entry name" value="TonB/TolA_C"/>
</dbReference>
<organism evidence="7 8">
    <name type="scientific">Paremcibacter congregatus</name>
    <dbReference type="NCBI Taxonomy" id="2043170"/>
    <lineage>
        <taxon>Bacteria</taxon>
        <taxon>Pseudomonadati</taxon>
        <taxon>Pseudomonadota</taxon>
        <taxon>Alphaproteobacteria</taxon>
        <taxon>Emcibacterales</taxon>
        <taxon>Emcibacteraceae</taxon>
        <taxon>Paremcibacter</taxon>
    </lineage>
</organism>
<evidence type="ECO:0000256" key="2">
    <source>
        <dbReference type="ARBA" id="ARBA00022692"/>
    </source>
</evidence>
<comment type="subcellular location">
    <subcellularLocation>
        <location evidence="1">Membrane</location>
        <topology evidence="1">Single-pass membrane protein</topology>
    </subcellularLocation>
</comment>
<dbReference type="NCBIfam" id="TIGR01352">
    <property type="entry name" value="tonB_Cterm"/>
    <property type="match status" value="1"/>
</dbReference>
<evidence type="ECO:0000256" key="4">
    <source>
        <dbReference type="ARBA" id="ARBA00023136"/>
    </source>
</evidence>
<dbReference type="Pfam" id="PF03544">
    <property type="entry name" value="TonB_C"/>
    <property type="match status" value="1"/>
</dbReference>
<keyword evidence="5" id="KW-0732">Signal</keyword>
<gene>
    <name evidence="7" type="ORF">CRD36_16880</name>
</gene>
<evidence type="ECO:0000259" key="6">
    <source>
        <dbReference type="PROSITE" id="PS52015"/>
    </source>
</evidence>
<dbReference type="Proteomes" id="UP000229730">
    <property type="component" value="Unassembled WGS sequence"/>
</dbReference>
<comment type="caution">
    <text evidence="7">The sequence shown here is derived from an EMBL/GenBank/DDBJ whole genome shotgun (WGS) entry which is preliminary data.</text>
</comment>
<dbReference type="RefSeq" id="WP_099475140.1">
    <property type="nucleotide sequence ID" value="NZ_CP041025.1"/>
</dbReference>
<dbReference type="GO" id="GO:0016020">
    <property type="term" value="C:membrane"/>
    <property type="evidence" value="ECO:0007669"/>
    <property type="project" value="UniProtKB-SubCell"/>
</dbReference>
<keyword evidence="8" id="KW-1185">Reference proteome</keyword>
<evidence type="ECO:0000256" key="5">
    <source>
        <dbReference type="SAM" id="SignalP"/>
    </source>
</evidence>
<evidence type="ECO:0000313" key="7">
    <source>
        <dbReference type="EMBL" id="PHZ83247.1"/>
    </source>
</evidence>
<dbReference type="OrthoDB" id="8481327at2"/>
<dbReference type="PROSITE" id="PS52015">
    <property type="entry name" value="TONB_CTD"/>
    <property type="match status" value="1"/>
</dbReference>
<feature type="chain" id="PRO_5013693633" description="TonB C-terminal domain-containing protein" evidence="5">
    <location>
        <begin position="30"/>
        <end position="125"/>
    </location>
</feature>
<dbReference type="SUPFAM" id="SSF74653">
    <property type="entry name" value="TolA/TonB C-terminal domain"/>
    <property type="match status" value="1"/>
</dbReference>
<evidence type="ECO:0000256" key="3">
    <source>
        <dbReference type="ARBA" id="ARBA00022989"/>
    </source>
</evidence>
<dbReference type="InParanoid" id="A0A2G4YLS5"/>
<keyword evidence="3" id="KW-1133">Transmembrane helix</keyword>
<sequence length="125" mass="13929">MMNIKHMIKIAVATALISLPFVSVNSASANEVADWQGKVGQKIAKKQIYPRSAMRKEIEGSAKIKVSIARTGEIKNFEMIEKTGHDVLDQEVPKLMDRLNPLPTPPASLTDDQLSFVMPISWRLQ</sequence>
<feature type="signal peptide" evidence="5">
    <location>
        <begin position="1"/>
        <end position="29"/>
    </location>
</feature>
<evidence type="ECO:0000313" key="8">
    <source>
        <dbReference type="Proteomes" id="UP000229730"/>
    </source>
</evidence>
<dbReference type="Gene3D" id="3.30.1150.10">
    <property type="match status" value="1"/>
</dbReference>
<feature type="domain" description="TonB C-terminal" evidence="6">
    <location>
        <begin position="34"/>
        <end position="125"/>
    </location>
</feature>
<keyword evidence="4" id="KW-0472">Membrane</keyword>
<dbReference type="InterPro" id="IPR037682">
    <property type="entry name" value="TonB_C"/>
</dbReference>
<proteinExistence type="predicted"/>
<accession>A0A2G4YLS5</accession>
<keyword evidence="2" id="KW-0812">Transmembrane</keyword>
<evidence type="ECO:0000256" key="1">
    <source>
        <dbReference type="ARBA" id="ARBA00004167"/>
    </source>
</evidence>
<protein>
    <recommendedName>
        <fullName evidence="6">TonB C-terminal domain-containing protein</fullName>
    </recommendedName>
</protein>
<reference evidence="7 8" key="1">
    <citation type="submission" date="2017-10" db="EMBL/GenBank/DDBJ databases">
        <title>Frigbacter circumglobatus gen. nov. sp. nov., isolated from sediment cultured in situ.</title>
        <authorList>
            <person name="Zhao Z."/>
        </authorList>
    </citation>
    <scope>NUCLEOTIDE SEQUENCE [LARGE SCALE GENOMIC DNA]</scope>
    <source>
        <strain evidence="7 8">ZYL</strain>
    </source>
</reference>
<name>A0A2G4YLS5_9PROT</name>
<dbReference type="EMBL" id="PDEM01000033">
    <property type="protein sequence ID" value="PHZ83247.1"/>
    <property type="molecule type" value="Genomic_DNA"/>
</dbReference>
<dbReference type="GO" id="GO:0055085">
    <property type="term" value="P:transmembrane transport"/>
    <property type="evidence" value="ECO:0007669"/>
    <property type="project" value="InterPro"/>
</dbReference>